<evidence type="ECO:0000313" key="2">
    <source>
        <dbReference type="EMBL" id="SBW21698.1"/>
    </source>
</evidence>
<dbReference type="AlphaFoldDB" id="A0A1C3NWY9"/>
<accession>A0A1C3NWY9</accession>
<evidence type="ECO:0000313" key="3">
    <source>
        <dbReference type="Proteomes" id="UP000199013"/>
    </source>
</evidence>
<dbReference type="EMBL" id="FLUV01000872">
    <property type="protein sequence ID" value="SBW21698.1"/>
    <property type="molecule type" value="Genomic_DNA"/>
</dbReference>
<name>A0A1C3NWY9_9ACTN</name>
<reference evidence="3" key="1">
    <citation type="submission" date="2016-02" db="EMBL/GenBank/DDBJ databases">
        <authorList>
            <person name="Wibberg D."/>
        </authorList>
    </citation>
    <scope>NUCLEOTIDE SEQUENCE [LARGE SCALE GENOMIC DNA]</scope>
</reference>
<keyword evidence="3" id="KW-1185">Reference proteome</keyword>
<sequence>MVTGPSPLPARIGDGRDRTGRTGGGSVSGRSGQTRSKATPGAMADRTGRGSIRGTLVLTDDRDSPEVNQAVADDFGLTS</sequence>
<organism evidence="2 3">
    <name type="scientific">Candidatus Protofrankia californiensis</name>
    <dbReference type="NCBI Taxonomy" id="1839754"/>
    <lineage>
        <taxon>Bacteria</taxon>
        <taxon>Bacillati</taxon>
        <taxon>Actinomycetota</taxon>
        <taxon>Actinomycetes</taxon>
        <taxon>Frankiales</taxon>
        <taxon>Frankiaceae</taxon>
        <taxon>Protofrankia</taxon>
    </lineage>
</organism>
<gene>
    <name evidence="2" type="ORF">FDG2_2093</name>
</gene>
<protein>
    <submittedName>
        <fullName evidence="2">Uncharacterized protein</fullName>
    </submittedName>
</protein>
<proteinExistence type="predicted"/>
<dbReference type="Proteomes" id="UP000199013">
    <property type="component" value="Unassembled WGS sequence"/>
</dbReference>
<evidence type="ECO:0000256" key="1">
    <source>
        <dbReference type="SAM" id="MobiDB-lite"/>
    </source>
</evidence>
<feature type="region of interest" description="Disordered" evidence="1">
    <location>
        <begin position="1"/>
        <end position="79"/>
    </location>
</feature>